<organism evidence="1 2">
    <name type="scientific">Trichonephila clavipes</name>
    <name type="common">Golden silk orbweaver</name>
    <name type="synonym">Nephila clavipes</name>
    <dbReference type="NCBI Taxonomy" id="2585209"/>
    <lineage>
        <taxon>Eukaryota</taxon>
        <taxon>Metazoa</taxon>
        <taxon>Ecdysozoa</taxon>
        <taxon>Arthropoda</taxon>
        <taxon>Chelicerata</taxon>
        <taxon>Arachnida</taxon>
        <taxon>Araneae</taxon>
        <taxon>Araneomorphae</taxon>
        <taxon>Entelegynae</taxon>
        <taxon>Araneoidea</taxon>
        <taxon>Nephilidae</taxon>
        <taxon>Trichonephila</taxon>
    </lineage>
</organism>
<proteinExistence type="predicted"/>
<dbReference type="EMBL" id="BMAU01021196">
    <property type="protein sequence ID" value="GFX97246.1"/>
    <property type="molecule type" value="Genomic_DNA"/>
</dbReference>
<dbReference type="AlphaFoldDB" id="A0A8X6UY52"/>
<evidence type="ECO:0000313" key="2">
    <source>
        <dbReference type="Proteomes" id="UP000887159"/>
    </source>
</evidence>
<reference evidence="1" key="1">
    <citation type="submission" date="2020-08" db="EMBL/GenBank/DDBJ databases">
        <title>Multicomponent nature underlies the extraordinary mechanical properties of spider dragline silk.</title>
        <authorList>
            <person name="Kono N."/>
            <person name="Nakamura H."/>
            <person name="Mori M."/>
            <person name="Yoshida Y."/>
            <person name="Ohtoshi R."/>
            <person name="Malay A.D."/>
            <person name="Moran D.A.P."/>
            <person name="Tomita M."/>
            <person name="Numata K."/>
            <person name="Arakawa K."/>
        </authorList>
    </citation>
    <scope>NUCLEOTIDE SEQUENCE</scope>
</reference>
<accession>A0A8X6UY52</accession>
<gene>
    <name evidence="1" type="ORF">TNCV_557361</name>
</gene>
<comment type="caution">
    <text evidence="1">The sequence shown here is derived from an EMBL/GenBank/DDBJ whole genome shotgun (WGS) entry which is preliminary data.</text>
</comment>
<dbReference type="Proteomes" id="UP000887159">
    <property type="component" value="Unassembled WGS sequence"/>
</dbReference>
<keyword evidence="2" id="KW-1185">Reference proteome</keyword>
<sequence>MVMNWWPVLSSRGLSPGAIEDLACRGADVIDSCRGSKLSRRDAMKVWRVQCQFRCHLCHMIGAQNYVAHHQ</sequence>
<name>A0A8X6UY52_TRICX</name>
<evidence type="ECO:0000313" key="1">
    <source>
        <dbReference type="EMBL" id="GFX97246.1"/>
    </source>
</evidence>
<protein>
    <submittedName>
        <fullName evidence="1">Uncharacterized protein</fullName>
    </submittedName>
</protein>